<dbReference type="PANTHER" id="PTHR47047">
    <property type="entry name" value="PUTATIVE-RELATED-RELATED"/>
    <property type="match status" value="1"/>
</dbReference>
<accession>A0A7G2C6J1</accession>
<reference evidence="2 3" key="1">
    <citation type="submission" date="2020-08" db="EMBL/GenBank/DDBJ databases">
        <authorList>
            <person name="Newling K."/>
            <person name="Davey J."/>
            <person name="Forrester S."/>
        </authorList>
    </citation>
    <scope>NUCLEOTIDE SEQUENCE [LARGE SCALE GENOMIC DNA]</scope>
    <source>
        <strain evidence="3">Crithidia deanei Carvalho (ATCC PRA-265)</strain>
    </source>
</reference>
<organism evidence="2 3">
    <name type="scientific">Angomonas deanei</name>
    <dbReference type="NCBI Taxonomy" id="59799"/>
    <lineage>
        <taxon>Eukaryota</taxon>
        <taxon>Discoba</taxon>
        <taxon>Euglenozoa</taxon>
        <taxon>Kinetoplastea</taxon>
        <taxon>Metakinetoplastina</taxon>
        <taxon>Trypanosomatida</taxon>
        <taxon>Trypanosomatidae</taxon>
        <taxon>Strigomonadinae</taxon>
        <taxon>Angomonas</taxon>
    </lineage>
</organism>
<protein>
    <recommendedName>
        <fullName evidence="1">DUF1935 domain-containing protein</fullName>
    </recommendedName>
</protein>
<dbReference type="InterPro" id="IPR036310">
    <property type="entry name" value="Smp-1-like_sf"/>
</dbReference>
<keyword evidence="3" id="KW-1185">Reference proteome</keyword>
<dbReference type="Proteomes" id="UP000515908">
    <property type="component" value="Chromosome 04"/>
</dbReference>
<feature type="domain" description="DUF1935" evidence="1">
    <location>
        <begin position="14"/>
        <end position="118"/>
    </location>
</feature>
<name>A0A7G2C6J1_9TRYP</name>
<gene>
    <name evidence="2" type="ORF">ADEAN_000263400</name>
</gene>
<dbReference type="AlphaFoldDB" id="A0A7G2C6J1"/>
<evidence type="ECO:0000259" key="1">
    <source>
        <dbReference type="Pfam" id="PF09149"/>
    </source>
</evidence>
<proteinExistence type="predicted"/>
<dbReference type="SUPFAM" id="SSF101601">
    <property type="entry name" value="Smp-1-like"/>
    <property type="match status" value="1"/>
</dbReference>
<dbReference type="FunFam" id="2.60.40.1180:FF:000033">
    <property type="entry name" value="Calpain-like cysteine peptidase, putative"/>
    <property type="match status" value="1"/>
</dbReference>
<dbReference type="InterPro" id="IPR013780">
    <property type="entry name" value="Glyco_hydro_b"/>
</dbReference>
<dbReference type="InterPro" id="IPR015232">
    <property type="entry name" value="DUF1935"/>
</dbReference>
<dbReference type="Pfam" id="PF09149">
    <property type="entry name" value="DUF1935"/>
    <property type="match status" value="1"/>
</dbReference>
<dbReference type="Gene3D" id="2.60.40.1180">
    <property type="entry name" value="Golgi alpha-mannosidase II"/>
    <property type="match status" value="1"/>
</dbReference>
<dbReference type="EMBL" id="LR877148">
    <property type="protein sequence ID" value="CAD2215179.1"/>
    <property type="molecule type" value="Genomic_DNA"/>
</dbReference>
<sequence>MGCGASKAVYVAEFHNGKPDFKYDDVTKSFDEGNGLLFRLVNKKKQQWAYYNDTIDRKMVVNVTFKEGSLVKAMGNTHMETQEEDGLFHATLTVMPLQTELFIEGTVTGFKSSIENLPLESAPLPE</sequence>
<dbReference type="VEuPathDB" id="TriTrypDB:ADEAN_000263400"/>
<evidence type="ECO:0000313" key="3">
    <source>
        <dbReference type="Proteomes" id="UP000515908"/>
    </source>
</evidence>
<evidence type="ECO:0000313" key="2">
    <source>
        <dbReference type="EMBL" id="CAD2215179.1"/>
    </source>
</evidence>